<dbReference type="PANTHER" id="PTHR42759:SF1">
    <property type="entry name" value="MAGNESIUM-CHELATASE SUBUNIT CHLD"/>
    <property type="match status" value="1"/>
</dbReference>
<dbReference type="InterPro" id="IPR003593">
    <property type="entry name" value="AAA+_ATPase"/>
</dbReference>
<dbReference type="Proteomes" id="UP000007490">
    <property type="component" value="Chromosome"/>
</dbReference>
<evidence type="ECO:0000313" key="3">
    <source>
        <dbReference type="Proteomes" id="UP000007490"/>
    </source>
</evidence>
<proteinExistence type="predicted"/>
<dbReference type="AlphaFoldDB" id="F0TCC1"/>
<dbReference type="PANTHER" id="PTHR42759">
    <property type="entry name" value="MOXR FAMILY PROTEIN"/>
    <property type="match status" value="1"/>
</dbReference>
<protein>
    <submittedName>
        <fullName evidence="2">AAA ATPase</fullName>
    </submittedName>
</protein>
<dbReference type="SMART" id="SM00382">
    <property type="entry name" value="AAA"/>
    <property type="match status" value="1"/>
</dbReference>
<sequence>MKWILDIFNVIIWGGGMNYYHDSKMEQIFEGLKQPKTIEDIQLSESFIKDLILKILTSFGTVNTSTIYDITSIHWDILEQCLGKLEKEGLCAPVSGSFLFSSVQYSISKKGREKSKGISEENPYIGVAPVSYENYYKIMGAQLKGRYPINIPKEVVESTFSDVVGVENAKESLIESCIIGKGIFIYGPPGTGKTFLTAKMSDLLPPVIIPKFLEFGGKIIQIYDPDFHKKCPEQPEDPRWVKIHAPFVLTGSELNLNKLETNYNATKGVYETSPIIKANGGILLIDDLGRQRDDHDLILNRLIVPMENKKDVIYVRGIPVTVHCDFIPAFSTNLDISIMDEAHLRRAPLHVFLRNPPIADVAEVFKINLDYLSEDYDDEVLEKFKNIYCDCDDGGEGLNPTFAHARDVAQICQAVRINQEKERVDCNVLEDALQKHVLIVLQRMNIDISQITRKTRSFRIKTSQIEEAKHAIRNFGASKLSHESEAVIIDIDDNITPVQLAEYLHSSGIEVDRIDMIAESEKEIKRTIFNV</sequence>
<dbReference type="STRING" id="877455.Metbo_2173"/>
<keyword evidence="3" id="KW-1185">Reference proteome</keyword>
<dbReference type="Gene3D" id="3.40.50.300">
    <property type="entry name" value="P-loop containing nucleotide triphosphate hydrolases"/>
    <property type="match status" value="1"/>
</dbReference>
<dbReference type="EMBL" id="CP002551">
    <property type="protein sequence ID" value="ADZ10388.1"/>
    <property type="molecule type" value="Genomic_DNA"/>
</dbReference>
<dbReference type="InterPro" id="IPR050764">
    <property type="entry name" value="CbbQ/NirQ/NorQ/GpvN"/>
</dbReference>
<reference evidence="3" key="1">
    <citation type="submission" date="2011-02" db="EMBL/GenBank/DDBJ databases">
        <title>Complete sequence of Methanobacterium sp. AL-21.</title>
        <authorList>
            <consortium name="US DOE Joint Genome Institute"/>
            <person name="Lucas S."/>
            <person name="Copeland A."/>
            <person name="Lapidus A."/>
            <person name="Cheng J.-F."/>
            <person name="Goodwin L."/>
            <person name="Pitluck S."/>
            <person name="Chertkov O."/>
            <person name="Detter J.C."/>
            <person name="Han C."/>
            <person name="Tapia R."/>
            <person name="Land M."/>
            <person name="Hauser L."/>
            <person name="Kyrpides N."/>
            <person name="Ivanova N."/>
            <person name="Mikhailova N."/>
            <person name="Pagani I."/>
            <person name="Cadillo-Quiroz H."/>
            <person name="Imachi H."/>
            <person name="Zinder S."/>
            <person name="Liu W."/>
            <person name="Woyke T."/>
        </authorList>
    </citation>
    <scope>NUCLEOTIDE SEQUENCE [LARGE SCALE GENOMIC DNA]</scope>
    <source>
        <strain evidence="3">AL-21</strain>
    </source>
</reference>
<dbReference type="KEGG" id="mel:Metbo_2173"/>
<dbReference type="HOGENOM" id="CLU_029703_1_0_2"/>
<evidence type="ECO:0000313" key="2">
    <source>
        <dbReference type="EMBL" id="ADZ10388.1"/>
    </source>
</evidence>
<dbReference type="SUPFAM" id="SSF52540">
    <property type="entry name" value="P-loop containing nucleoside triphosphate hydrolases"/>
    <property type="match status" value="1"/>
</dbReference>
<reference evidence="2 3" key="2">
    <citation type="journal article" date="2014" name="Int. J. Syst. Evol. Microbiol.">
        <title>Methanobacterium paludis sp. nov. and a novel strain of Methanobacterium lacus isolated from northern peatlands.</title>
        <authorList>
            <person name="Cadillo-Quiroz H."/>
            <person name="Brauer S.L."/>
            <person name="Goodson N."/>
            <person name="Yavitt J.B."/>
            <person name="Zinder S.H."/>
        </authorList>
    </citation>
    <scope>NUCLEOTIDE SEQUENCE [LARGE SCALE GENOMIC DNA]</scope>
    <source>
        <strain evidence="2 3">AL-21</strain>
    </source>
</reference>
<accession>F0TCC1</accession>
<dbReference type="Pfam" id="PF01078">
    <property type="entry name" value="Mg_chelatase"/>
    <property type="match status" value="1"/>
</dbReference>
<feature type="domain" description="AAA+ ATPase" evidence="1">
    <location>
        <begin position="179"/>
        <end position="357"/>
    </location>
</feature>
<organism evidence="2 3">
    <name type="scientific">Methanobacterium lacus (strain AL-21)</name>
    <dbReference type="NCBI Taxonomy" id="877455"/>
    <lineage>
        <taxon>Archaea</taxon>
        <taxon>Methanobacteriati</taxon>
        <taxon>Methanobacteriota</taxon>
        <taxon>Methanomada group</taxon>
        <taxon>Methanobacteria</taxon>
        <taxon>Methanobacteriales</taxon>
        <taxon>Methanobacteriaceae</taxon>
        <taxon>Methanobacterium</taxon>
    </lineage>
</organism>
<evidence type="ECO:0000259" key="1">
    <source>
        <dbReference type="SMART" id="SM00382"/>
    </source>
</evidence>
<dbReference type="eggNOG" id="arCOG06456">
    <property type="taxonomic scope" value="Archaea"/>
</dbReference>
<dbReference type="InterPro" id="IPR000523">
    <property type="entry name" value="Mg_chelatse_chII-like_cat_dom"/>
</dbReference>
<gene>
    <name evidence="2" type="ordered locus">Metbo_2173</name>
</gene>
<name>F0TCC1_METLA</name>
<dbReference type="InterPro" id="IPR027417">
    <property type="entry name" value="P-loop_NTPase"/>
</dbReference>
<dbReference type="GO" id="GO:0005524">
    <property type="term" value="F:ATP binding"/>
    <property type="evidence" value="ECO:0007669"/>
    <property type="project" value="InterPro"/>
</dbReference>